<keyword evidence="9" id="KW-1185">Reference proteome</keyword>
<proteinExistence type="predicted"/>
<dbReference type="Proteomes" id="UP000829291">
    <property type="component" value="Chromosome 6"/>
</dbReference>
<dbReference type="RefSeq" id="XP_046599696.1">
    <property type="nucleotide sequence ID" value="XM_046743740.1"/>
</dbReference>
<evidence type="ECO:0000256" key="1">
    <source>
        <dbReference type="ARBA" id="ARBA00004589"/>
    </source>
</evidence>
<comment type="subcellular location">
    <subcellularLocation>
        <location evidence="1">Membrane</location>
        <topology evidence="1">Lipid-anchor</topology>
        <topology evidence="1">GPI-anchor</topology>
    </subcellularLocation>
</comment>
<evidence type="ECO:0000256" key="3">
    <source>
        <dbReference type="ARBA" id="ARBA00022692"/>
    </source>
</evidence>
<gene>
    <name evidence="10" type="primary">LOC107217875</name>
</gene>
<evidence type="ECO:0000313" key="10">
    <source>
        <dbReference type="RefSeq" id="XP_046599696.1"/>
    </source>
</evidence>
<evidence type="ECO:0000256" key="4">
    <source>
        <dbReference type="ARBA" id="ARBA00022729"/>
    </source>
</evidence>
<dbReference type="GeneID" id="107217875"/>
<keyword evidence="3" id="KW-0812">Transmembrane</keyword>
<accession>A0ABM3GHE7</accession>
<evidence type="ECO:0000313" key="9">
    <source>
        <dbReference type="Proteomes" id="UP000829291"/>
    </source>
</evidence>
<dbReference type="InterPro" id="IPR050975">
    <property type="entry name" value="Sleep_regulator"/>
</dbReference>
<evidence type="ECO:0000256" key="7">
    <source>
        <dbReference type="ARBA" id="ARBA00023180"/>
    </source>
</evidence>
<keyword evidence="6" id="KW-0472">Membrane</keyword>
<keyword evidence="8" id="KW-0449">Lipoprotein</keyword>
<organism evidence="9 10">
    <name type="scientific">Neodiprion lecontei</name>
    <name type="common">Redheaded pine sawfly</name>
    <dbReference type="NCBI Taxonomy" id="441921"/>
    <lineage>
        <taxon>Eukaryota</taxon>
        <taxon>Metazoa</taxon>
        <taxon>Ecdysozoa</taxon>
        <taxon>Arthropoda</taxon>
        <taxon>Hexapoda</taxon>
        <taxon>Insecta</taxon>
        <taxon>Pterygota</taxon>
        <taxon>Neoptera</taxon>
        <taxon>Endopterygota</taxon>
        <taxon>Hymenoptera</taxon>
        <taxon>Tenthredinoidea</taxon>
        <taxon>Diprionidae</taxon>
        <taxon>Diprioninae</taxon>
        <taxon>Neodiprion</taxon>
    </lineage>
</organism>
<dbReference type="PANTHER" id="PTHR33562">
    <property type="entry name" value="ATILLA, ISOFORM B-RELATED-RELATED"/>
    <property type="match status" value="1"/>
</dbReference>
<keyword evidence="2" id="KW-0336">GPI-anchor</keyword>
<sequence>MFSVQSRRDLEYIKAVRLFSRVTRFKGTIRKRLPWTNFRDQYSAGNALYCYRCNSNSPGCGTPLNWLWYWGETCPEYDDKCVKIIERKGAETILTRECLSSVRGFRTDIPADKYEGCRPAAKDVRLGHYVNNSITQLDIHRDYYDEVTWCFCYFDHRCNGAAGLTISVSLLALIYFARGLI</sequence>
<evidence type="ECO:0000256" key="2">
    <source>
        <dbReference type="ARBA" id="ARBA00022622"/>
    </source>
</evidence>
<protein>
    <submittedName>
        <fullName evidence="10">Uncharacterized protein LOC107217875 isoform X1</fullName>
    </submittedName>
</protein>
<dbReference type="CDD" id="cd23591">
    <property type="entry name" value="TFP_LU_ECD_Crim"/>
    <property type="match status" value="1"/>
</dbReference>
<dbReference type="PANTHER" id="PTHR33562:SF28">
    <property type="entry name" value="PROTEIN QUIVER"/>
    <property type="match status" value="1"/>
</dbReference>
<evidence type="ECO:0000256" key="5">
    <source>
        <dbReference type="ARBA" id="ARBA00022989"/>
    </source>
</evidence>
<dbReference type="Pfam" id="PF17064">
    <property type="entry name" value="QVR"/>
    <property type="match status" value="1"/>
</dbReference>
<evidence type="ECO:0000256" key="8">
    <source>
        <dbReference type="ARBA" id="ARBA00023288"/>
    </source>
</evidence>
<reference evidence="10" key="1">
    <citation type="submission" date="2025-08" db="UniProtKB">
        <authorList>
            <consortium name="RefSeq"/>
        </authorList>
    </citation>
    <scope>IDENTIFICATION</scope>
    <source>
        <tissue evidence="10">Thorax and Abdomen</tissue>
    </source>
</reference>
<keyword evidence="5" id="KW-1133">Transmembrane helix</keyword>
<keyword evidence="7" id="KW-0325">Glycoprotein</keyword>
<keyword evidence="4" id="KW-0732">Signal</keyword>
<name>A0ABM3GHE7_NEOLC</name>
<dbReference type="InterPro" id="IPR031424">
    <property type="entry name" value="QVR-like"/>
</dbReference>
<evidence type="ECO:0000256" key="6">
    <source>
        <dbReference type="ARBA" id="ARBA00023136"/>
    </source>
</evidence>